<protein>
    <submittedName>
        <fullName evidence="2">Uncharacterized protein</fullName>
    </submittedName>
</protein>
<evidence type="ECO:0000313" key="3">
    <source>
        <dbReference type="Proteomes" id="UP000037923"/>
    </source>
</evidence>
<reference evidence="2 3" key="1">
    <citation type="submission" date="2015-07" db="EMBL/GenBank/DDBJ databases">
        <title>High-quality genome of monoxenous trypanosomatid Leptomonas pyrrhocoris.</title>
        <authorList>
            <person name="Flegontov P."/>
            <person name="Butenko A."/>
            <person name="Firsov S."/>
            <person name="Vlcek C."/>
            <person name="Logacheva M.D."/>
            <person name="Field M."/>
            <person name="Filatov D."/>
            <person name="Flegontova O."/>
            <person name="Gerasimov E."/>
            <person name="Jackson A.P."/>
            <person name="Kelly S."/>
            <person name="Opperdoes F."/>
            <person name="O'Reilly A."/>
            <person name="Votypka J."/>
            <person name="Yurchenko V."/>
            <person name="Lukes J."/>
        </authorList>
    </citation>
    <scope>NUCLEOTIDE SEQUENCE [LARGE SCALE GENOMIC DNA]</scope>
    <source>
        <strain evidence="2">H10</strain>
    </source>
</reference>
<evidence type="ECO:0000313" key="2">
    <source>
        <dbReference type="EMBL" id="KPA76038.1"/>
    </source>
</evidence>
<comment type="caution">
    <text evidence="2">The sequence shown here is derived from an EMBL/GenBank/DDBJ whole genome shotgun (WGS) entry which is preliminary data.</text>
</comment>
<dbReference type="EMBL" id="LGTL01000022">
    <property type="protein sequence ID" value="KPA76037.1"/>
    <property type="molecule type" value="Genomic_DNA"/>
</dbReference>
<sequence length="559" mass="58820">MDPNSTEVSPAGTGDHHRYDNVKWYHAVNSQQQLVEAAQEITRLFYGEDPPLRSGLTPSPSTSSASGAPEFVRGSSPSTNFTTKFTPLCRVFGIEADVQWHPAVETAVMRHDSVVLPPAEAAAHAAGSPSSSLREGSSGEDFFSLEVFLYTVAQAVQGWKSRAAAAAATAPSGPLRVIVKLDFKAVKAAQLFLTQAEGHTWAGLEALCTSSMSNRSRRRPSLRSFISPRLDSSTSGSVTAAAAAASATPAPSFGDLALPPPAVHVELWWNADVVAQPGATVVSTSFAAAPAWAVQQLMARTAQALGHCLSFSFSLGWVLCPRTVPAEALAVDAASHNNRRSTPSVNISYSEKDDVPTMQAFLDGLALALAGGLVRDAIEEAATRPHPHEQHGGTAHQVARPPPALTPAHLFAACVRCVTFPMLFECVFADSYTEQEKAQAFRGSAVAAAAAAAQRDSLSVMPLASATAAALAAAESRRVASAVTAHALDLFFRPHREGGVNADLRESTPGSGSTAATPDSCCFPTFWKALRPPTSAAGEWQGEVNKAARTYFPYCTIDG</sequence>
<dbReference type="EMBL" id="LGTL01000022">
    <property type="protein sequence ID" value="KPA76038.1"/>
    <property type="molecule type" value="Genomic_DNA"/>
</dbReference>
<dbReference type="RefSeq" id="XP_015654476.1">
    <property type="nucleotide sequence ID" value="XM_015807081.1"/>
</dbReference>
<dbReference type="VEuPathDB" id="TriTrypDB:LpyrH10_22_1380"/>
<organism evidence="2 3">
    <name type="scientific">Leptomonas pyrrhocoris</name>
    <name type="common">Firebug parasite</name>
    <dbReference type="NCBI Taxonomy" id="157538"/>
    <lineage>
        <taxon>Eukaryota</taxon>
        <taxon>Discoba</taxon>
        <taxon>Euglenozoa</taxon>
        <taxon>Kinetoplastea</taxon>
        <taxon>Metakinetoplastina</taxon>
        <taxon>Trypanosomatida</taxon>
        <taxon>Trypanosomatidae</taxon>
        <taxon>Leishmaniinae</taxon>
        <taxon>Leptomonas</taxon>
    </lineage>
</organism>
<evidence type="ECO:0000256" key="1">
    <source>
        <dbReference type="SAM" id="MobiDB-lite"/>
    </source>
</evidence>
<gene>
    <name evidence="2" type="ORF">ABB37_08178</name>
</gene>
<accession>A0A0N0DSG2</accession>
<name>A0A0N0DSG2_LEPPY</name>
<dbReference type="AlphaFoldDB" id="A0A0N0DSG2"/>
<proteinExistence type="predicted"/>
<dbReference type="RefSeq" id="XP_015654477.1">
    <property type="nucleotide sequence ID" value="XM_015807082.1"/>
</dbReference>
<dbReference type="OrthoDB" id="266341at2759"/>
<feature type="compositionally biased region" description="Low complexity" evidence="1">
    <location>
        <begin position="52"/>
        <end position="69"/>
    </location>
</feature>
<keyword evidence="3" id="KW-1185">Reference proteome</keyword>
<dbReference type="OMA" id="EAHTWAG"/>
<dbReference type="Proteomes" id="UP000037923">
    <property type="component" value="Unassembled WGS sequence"/>
</dbReference>
<dbReference type="GeneID" id="26908463"/>
<feature type="region of interest" description="Disordered" evidence="1">
    <location>
        <begin position="49"/>
        <end position="76"/>
    </location>
</feature>